<evidence type="ECO:0000256" key="4">
    <source>
        <dbReference type="ARBA" id="ARBA00022692"/>
    </source>
</evidence>
<comment type="subcellular location">
    <subcellularLocation>
        <location evidence="1">Mitochondrion inner membrane</location>
        <topology evidence="1">Single-pass membrane protein</topology>
    </subcellularLocation>
</comment>
<dbReference type="HOGENOM" id="CLU_008958_2_1_1"/>
<evidence type="ECO:0000256" key="7">
    <source>
        <dbReference type="ARBA" id="ARBA00022837"/>
    </source>
</evidence>
<feature type="non-terminal residue" evidence="18">
    <location>
        <position position="1"/>
    </location>
</feature>
<accession>E9GYB1</accession>
<evidence type="ECO:0000256" key="10">
    <source>
        <dbReference type="ARBA" id="ARBA00023054"/>
    </source>
</evidence>
<dbReference type="InParanoid" id="E9GYB1"/>
<feature type="non-terminal residue" evidence="18">
    <location>
        <position position="546"/>
    </location>
</feature>
<sequence length="546" mass="61973">SIGKRIVNEVKHYYHGFRLLFIDIKISWKFLWRLVKGDSLTRREKKQLVRTSADVFRLVPFSVFVIVPFMEFTLPIFLKLFPNMLPSTFQTANEQEAKMKKSLKVKLEMAKFLQKTLDEMALKRAVGSRRQSYTAKEFAEFCIKIRSSGQQASNEEILRFSKLFEVEITLDSLSRPQLLALCRVLEISTLGPNSILRFLLRMRLRSLAADDKVIQKEGIDSLTVNELQAACRVRGMRALGVSEIRLKSQLLQWLDLSLNEKVPPSLMLLSRALYLPDSDTTADQLKVAIASLPESVVAQTCDAISQRRGKIDNEVRILAVKLQEAMIEEERKENVIKPFPVTALLSPTSASELLAAKVLTPASATDDQLTSADVAVLENALKSIGIQRKRLLVEKEELTELKEEMADYQEDLDELKDFFYSSDTQQAPGGQRFVLRESKAARRLFLTVSRMIHQLDGTVDRLEGKREKVAGVQEIVSIEELIASVRKLRVVENSANLQQIVQLLGQIDQDCDSVVKVDDLMKVIELLSDEKFQITSKQMTEILNLV</sequence>
<dbReference type="InterPro" id="IPR044202">
    <property type="entry name" value="LETM1/MDM38-like"/>
</dbReference>
<keyword evidence="9 16" id="KW-1133">Transmembrane helix</keyword>
<evidence type="ECO:0000256" key="2">
    <source>
        <dbReference type="ARBA" id="ARBA00022448"/>
    </source>
</evidence>
<dbReference type="PANTHER" id="PTHR14009">
    <property type="entry name" value="LEUCINE ZIPPER-EF-HAND CONTAINING TRANSMEMBRANE PROTEIN"/>
    <property type="match status" value="1"/>
</dbReference>
<keyword evidence="4 16" id="KW-0812">Transmembrane</keyword>
<evidence type="ECO:0000259" key="17">
    <source>
        <dbReference type="PROSITE" id="PS51758"/>
    </source>
</evidence>
<dbReference type="PhylomeDB" id="E9GYB1"/>
<gene>
    <name evidence="18" type="ORF">DAPPUDRAFT_11606</name>
</gene>
<evidence type="ECO:0000256" key="3">
    <source>
        <dbReference type="ARBA" id="ARBA00022568"/>
    </source>
</evidence>
<keyword evidence="13 16" id="KW-0472">Membrane</keyword>
<dbReference type="GO" id="GO:0022857">
    <property type="term" value="F:transmembrane transporter activity"/>
    <property type="evidence" value="ECO:0000318"/>
    <property type="project" value="GO_Central"/>
</dbReference>
<reference evidence="18 19" key="1">
    <citation type="journal article" date="2011" name="Science">
        <title>The ecoresponsive genome of Daphnia pulex.</title>
        <authorList>
            <person name="Colbourne J.K."/>
            <person name="Pfrender M.E."/>
            <person name="Gilbert D."/>
            <person name="Thomas W.K."/>
            <person name="Tucker A."/>
            <person name="Oakley T.H."/>
            <person name="Tokishita S."/>
            <person name="Aerts A."/>
            <person name="Arnold G.J."/>
            <person name="Basu M.K."/>
            <person name="Bauer D.J."/>
            <person name="Caceres C.E."/>
            <person name="Carmel L."/>
            <person name="Casola C."/>
            <person name="Choi J.H."/>
            <person name="Detter J.C."/>
            <person name="Dong Q."/>
            <person name="Dusheyko S."/>
            <person name="Eads B.D."/>
            <person name="Frohlich T."/>
            <person name="Geiler-Samerotte K.A."/>
            <person name="Gerlach D."/>
            <person name="Hatcher P."/>
            <person name="Jogdeo S."/>
            <person name="Krijgsveld J."/>
            <person name="Kriventseva E.V."/>
            <person name="Kultz D."/>
            <person name="Laforsch C."/>
            <person name="Lindquist E."/>
            <person name="Lopez J."/>
            <person name="Manak J.R."/>
            <person name="Muller J."/>
            <person name="Pangilinan J."/>
            <person name="Patwardhan R.P."/>
            <person name="Pitluck S."/>
            <person name="Pritham E.J."/>
            <person name="Rechtsteiner A."/>
            <person name="Rho M."/>
            <person name="Rogozin I.B."/>
            <person name="Sakarya O."/>
            <person name="Salamov A."/>
            <person name="Schaack S."/>
            <person name="Shapiro H."/>
            <person name="Shiga Y."/>
            <person name="Skalitzky C."/>
            <person name="Smith Z."/>
            <person name="Souvorov A."/>
            <person name="Sung W."/>
            <person name="Tang Z."/>
            <person name="Tsuchiya D."/>
            <person name="Tu H."/>
            <person name="Vos H."/>
            <person name="Wang M."/>
            <person name="Wolf Y.I."/>
            <person name="Yamagata H."/>
            <person name="Yamada T."/>
            <person name="Ye Y."/>
            <person name="Shaw J.R."/>
            <person name="Andrews J."/>
            <person name="Crease T.J."/>
            <person name="Tang H."/>
            <person name="Lucas S.M."/>
            <person name="Robertson H.M."/>
            <person name="Bork P."/>
            <person name="Koonin E.V."/>
            <person name="Zdobnov E.M."/>
            <person name="Grigoriev I.V."/>
            <person name="Lynch M."/>
            <person name="Boore J.L."/>
        </authorList>
    </citation>
    <scope>NUCLEOTIDE SEQUENCE [LARGE SCALE GENOMIC DNA]</scope>
</reference>
<evidence type="ECO:0000256" key="8">
    <source>
        <dbReference type="ARBA" id="ARBA00022946"/>
    </source>
</evidence>
<evidence type="ECO:0000256" key="14">
    <source>
        <dbReference type="PROSITE-ProRule" id="PRU01094"/>
    </source>
</evidence>
<keyword evidence="7" id="KW-0106">Calcium</keyword>
<dbReference type="eggNOG" id="KOG1043">
    <property type="taxonomic scope" value="Eukaryota"/>
</dbReference>
<evidence type="ECO:0000256" key="6">
    <source>
        <dbReference type="ARBA" id="ARBA00022792"/>
    </source>
</evidence>
<organism evidence="18 19">
    <name type="scientific">Daphnia pulex</name>
    <name type="common">Water flea</name>
    <dbReference type="NCBI Taxonomy" id="6669"/>
    <lineage>
        <taxon>Eukaryota</taxon>
        <taxon>Metazoa</taxon>
        <taxon>Ecdysozoa</taxon>
        <taxon>Arthropoda</taxon>
        <taxon>Crustacea</taxon>
        <taxon>Branchiopoda</taxon>
        <taxon>Diplostraca</taxon>
        <taxon>Cladocera</taxon>
        <taxon>Anomopoda</taxon>
        <taxon>Daphniidae</taxon>
        <taxon>Daphnia</taxon>
    </lineage>
</organism>
<feature type="transmembrane region" description="Helical" evidence="16">
    <location>
        <begin position="55"/>
        <end position="78"/>
    </location>
</feature>
<dbReference type="InterPro" id="IPR059005">
    <property type="entry name" value="LETM1_C"/>
</dbReference>
<evidence type="ECO:0000256" key="16">
    <source>
        <dbReference type="SAM" id="Phobius"/>
    </source>
</evidence>
<dbReference type="EMBL" id="GL732574">
    <property type="protein sequence ID" value="EFX75571.1"/>
    <property type="molecule type" value="Genomic_DNA"/>
</dbReference>
<dbReference type="KEGG" id="dpx:DAPPUDRAFT_11606"/>
<keyword evidence="6" id="KW-0999">Mitochondrion inner membrane</keyword>
<dbReference type="AlphaFoldDB" id="E9GYB1"/>
<evidence type="ECO:0000256" key="5">
    <source>
        <dbReference type="ARBA" id="ARBA00022723"/>
    </source>
</evidence>
<dbReference type="Pfam" id="PF26561">
    <property type="entry name" value="LETM1_C"/>
    <property type="match status" value="1"/>
</dbReference>
<dbReference type="GO" id="GO:0006851">
    <property type="term" value="P:mitochondrial calcium ion transmembrane transport"/>
    <property type="evidence" value="ECO:0000318"/>
    <property type="project" value="GO_Central"/>
</dbReference>
<dbReference type="PROSITE" id="PS51758">
    <property type="entry name" value="LETM1_RBD"/>
    <property type="match status" value="1"/>
</dbReference>
<dbReference type="OMA" id="HGFRHLH"/>
<feature type="coiled-coil region" evidence="15">
    <location>
        <begin position="391"/>
        <end position="418"/>
    </location>
</feature>
<keyword evidence="10 15" id="KW-0175">Coiled coil</keyword>
<dbReference type="Pfam" id="PF07766">
    <property type="entry name" value="LETM1_RBD"/>
    <property type="match status" value="1"/>
</dbReference>
<evidence type="ECO:0000313" key="18">
    <source>
        <dbReference type="EMBL" id="EFX75571.1"/>
    </source>
</evidence>
<keyword evidence="19" id="KW-1185">Reference proteome</keyword>
<proteinExistence type="predicted"/>
<dbReference type="OrthoDB" id="624114at2759"/>
<keyword evidence="3" id="KW-0109">Calcium transport</keyword>
<protein>
    <recommendedName>
        <fullName evidence="17">Letm1 RBD domain-containing protein</fullName>
    </recommendedName>
</protein>
<dbReference type="PANTHER" id="PTHR14009:SF1">
    <property type="entry name" value="MITOCHONDRIAL PROTON_CALCIUM EXCHANGER PROTEIN"/>
    <property type="match status" value="1"/>
</dbReference>
<keyword evidence="12 14" id="KW-0496">Mitochondrion</keyword>
<evidence type="ECO:0000256" key="12">
    <source>
        <dbReference type="ARBA" id="ARBA00023128"/>
    </source>
</evidence>
<feature type="domain" description="Letm1 RBD" evidence="17">
    <location>
        <begin position="101"/>
        <end position="294"/>
    </location>
</feature>
<dbReference type="FunCoup" id="E9GYB1">
    <property type="interactions" value="1752"/>
</dbReference>
<dbReference type="STRING" id="6669.E9GYB1"/>
<keyword evidence="2" id="KW-0813">Transport</keyword>
<dbReference type="Proteomes" id="UP000000305">
    <property type="component" value="Unassembled WGS sequence"/>
</dbReference>
<evidence type="ECO:0000256" key="11">
    <source>
        <dbReference type="ARBA" id="ARBA00023065"/>
    </source>
</evidence>
<keyword evidence="11" id="KW-0406">Ion transport</keyword>
<evidence type="ECO:0000256" key="1">
    <source>
        <dbReference type="ARBA" id="ARBA00004434"/>
    </source>
</evidence>
<evidence type="ECO:0000256" key="15">
    <source>
        <dbReference type="SAM" id="Coils"/>
    </source>
</evidence>
<dbReference type="GO" id="GO:0005743">
    <property type="term" value="C:mitochondrial inner membrane"/>
    <property type="evidence" value="ECO:0007669"/>
    <property type="project" value="UniProtKB-SubCell"/>
</dbReference>
<keyword evidence="8" id="KW-0809">Transit peptide</keyword>
<evidence type="ECO:0000313" key="19">
    <source>
        <dbReference type="Proteomes" id="UP000000305"/>
    </source>
</evidence>
<dbReference type="GO" id="GO:0005739">
    <property type="term" value="C:mitochondrion"/>
    <property type="evidence" value="ECO:0000318"/>
    <property type="project" value="GO_Central"/>
</dbReference>
<dbReference type="GO" id="GO:0007005">
    <property type="term" value="P:mitochondrion organization"/>
    <property type="evidence" value="ECO:0000318"/>
    <property type="project" value="GO_Central"/>
</dbReference>
<evidence type="ECO:0000256" key="13">
    <source>
        <dbReference type="ARBA" id="ARBA00023136"/>
    </source>
</evidence>
<dbReference type="GO" id="GO:0043022">
    <property type="term" value="F:ribosome binding"/>
    <property type="evidence" value="ECO:0007669"/>
    <property type="project" value="InterPro"/>
</dbReference>
<keyword evidence="5" id="KW-0479">Metal-binding</keyword>
<dbReference type="InterPro" id="IPR033122">
    <property type="entry name" value="LETM1-like_RBD"/>
</dbReference>
<name>E9GYB1_DAPPU</name>
<evidence type="ECO:0000256" key="9">
    <source>
        <dbReference type="ARBA" id="ARBA00022989"/>
    </source>
</evidence>